<keyword evidence="1" id="KW-0067">ATP-binding</keyword>
<comment type="caution">
    <text evidence="3">The sequence shown here is derived from an EMBL/GenBank/DDBJ whole genome shotgun (WGS) entry which is preliminary data.</text>
</comment>
<dbReference type="PANTHER" id="PTHR21621">
    <property type="entry name" value="RIBOSOMAL PROTEIN S6 MODIFICATION PROTEIN"/>
    <property type="match status" value="1"/>
</dbReference>
<dbReference type="Pfam" id="PF08443">
    <property type="entry name" value="RimK"/>
    <property type="match status" value="1"/>
</dbReference>
<dbReference type="GO" id="GO:0009432">
    <property type="term" value="P:SOS response"/>
    <property type="evidence" value="ECO:0007669"/>
    <property type="project" value="TreeGrafter"/>
</dbReference>
<evidence type="ECO:0000313" key="3">
    <source>
        <dbReference type="EMBL" id="KAB2952973.1"/>
    </source>
</evidence>
<evidence type="ECO:0000256" key="1">
    <source>
        <dbReference type="PROSITE-ProRule" id="PRU00409"/>
    </source>
</evidence>
<dbReference type="SUPFAM" id="SSF56059">
    <property type="entry name" value="Glutathione synthetase ATP-binding domain-like"/>
    <property type="match status" value="1"/>
</dbReference>
<dbReference type="Gene3D" id="3.30.470.20">
    <property type="entry name" value="ATP-grasp fold, B domain"/>
    <property type="match status" value="1"/>
</dbReference>
<keyword evidence="4" id="KW-1185">Reference proteome</keyword>
<dbReference type="Proteomes" id="UP000468766">
    <property type="component" value="Unassembled WGS sequence"/>
</dbReference>
<dbReference type="GO" id="GO:0046872">
    <property type="term" value="F:metal ion binding"/>
    <property type="evidence" value="ECO:0007669"/>
    <property type="project" value="InterPro"/>
</dbReference>
<keyword evidence="1" id="KW-0547">Nucleotide-binding</keyword>
<dbReference type="PANTHER" id="PTHR21621:SF0">
    <property type="entry name" value="BETA-CITRYLGLUTAMATE SYNTHASE B-RELATED"/>
    <property type="match status" value="1"/>
</dbReference>
<gene>
    <name evidence="3" type="ORF">F9B85_06830</name>
</gene>
<protein>
    <submittedName>
        <fullName evidence="3">ATP-grasp domain-containing protein</fullName>
    </submittedName>
</protein>
<dbReference type="GO" id="GO:0005737">
    <property type="term" value="C:cytoplasm"/>
    <property type="evidence" value="ECO:0007669"/>
    <property type="project" value="TreeGrafter"/>
</dbReference>
<dbReference type="InterPro" id="IPR013651">
    <property type="entry name" value="ATP-grasp_RimK-type"/>
</dbReference>
<sequence>MISMLKGWLIYNQKDAQRNEAYIKWFLEEAKDLDVELSLLLKEDLTFGIAKQKLFCNYRGEAIAKPDFAIVRNRDALFSEQLELMAIRTFNSSKVSRICNDKARTHQYLAGYEIPMLDTVFWRAGEFSEYKLAYLNFPIVVKTVAGHGGQEVYQVKNEQALRDLLNTLASKDLILQAMGQAGRDVRVFVVGKEIVGAVLRQSEQDFRSNYSLGGQSQLYDLSLEQRELVHKVIDAFDELAMVGVDFIFDQEGRFVLNEIEDVVGSRTLSLHSDVNIVRKYLLHIMNCVMGSKKVCP</sequence>
<dbReference type="PROSITE" id="PS50975">
    <property type="entry name" value="ATP_GRASP"/>
    <property type="match status" value="1"/>
</dbReference>
<dbReference type="EMBL" id="WBXO01000004">
    <property type="protein sequence ID" value="KAB2952973.1"/>
    <property type="molecule type" value="Genomic_DNA"/>
</dbReference>
<accession>A0A6I0EUJ8</accession>
<dbReference type="AlphaFoldDB" id="A0A6I0EUJ8"/>
<feature type="domain" description="ATP-grasp" evidence="2">
    <location>
        <begin position="106"/>
        <end position="285"/>
    </location>
</feature>
<reference evidence="3 4" key="1">
    <citation type="submission" date="2019-10" db="EMBL/GenBank/DDBJ databases">
        <title>Whole-genome sequence of the extremophile Heliorestis acidaminivorans DSM 24790.</title>
        <authorList>
            <person name="Kyndt J.A."/>
            <person name="Meyer T.E."/>
        </authorList>
    </citation>
    <scope>NUCLEOTIDE SEQUENCE [LARGE SCALE GENOMIC DNA]</scope>
    <source>
        <strain evidence="3 4">DSM 24790</strain>
    </source>
</reference>
<dbReference type="InterPro" id="IPR011761">
    <property type="entry name" value="ATP-grasp"/>
</dbReference>
<name>A0A6I0EUJ8_9FIRM</name>
<evidence type="ECO:0000259" key="2">
    <source>
        <dbReference type="PROSITE" id="PS50975"/>
    </source>
</evidence>
<dbReference type="OrthoDB" id="9786585at2"/>
<dbReference type="GO" id="GO:0018169">
    <property type="term" value="F:ribosomal S6-glutamic acid ligase activity"/>
    <property type="evidence" value="ECO:0007669"/>
    <property type="project" value="TreeGrafter"/>
</dbReference>
<evidence type="ECO:0000313" key="4">
    <source>
        <dbReference type="Proteomes" id="UP000468766"/>
    </source>
</evidence>
<organism evidence="3 4">
    <name type="scientific">Heliorestis acidaminivorans</name>
    <dbReference type="NCBI Taxonomy" id="553427"/>
    <lineage>
        <taxon>Bacteria</taxon>
        <taxon>Bacillati</taxon>
        <taxon>Bacillota</taxon>
        <taxon>Clostridia</taxon>
        <taxon>Eubacteriales</taxon>
        <taxon>Heliobacteriaceae</taxon>
        <taxon>Heliorestis</taxon>
    </lineage>
</organism>
<proteinExistence type="predicted"/>
<dbReference type="GO" id="GO:0005524">
    <property type="term" value="F:ATP binding"/>
    <property type="evidence" value="ECO:0007669"/>
    <property type="project" value="UniProtKB-UniRule"/>
</dbReference>
<dbReference type="Gene3D" id="3.40.50.20">
    <property type="match status" value="1"/>
</dbReference>